<dbReference type="AlphaFoldDB" id="A0A9P8TMC6"/>
<evidence type="ECO:0000256" key="3">
    <source>
        <dbReference type="SAM" id="MobiDB-lite"/>
    </source>
</evidence>
<gene>
    <name evidence="4" type="ORF">WICPIJ_004991</name>
</gene>
<evidence type="ECO:0000256" key="2">
    <source>
        <dbReference type="RuleBase" id="RU003876"/>
    </source>
</evidence>
<organism evidence="4 5">
    <name type="scientific">Wickerhamomyces pijperi</name>
    <name type="common">Yeast</name>
    <name type="synonym">Pichia pijperi</name>
    <dbReference type="NCBI Taxonomy" id="599730"/>
    <lineage>
        <taxon>Eukaryota</taxon>
        <taxon>Fungi</taxon>
        <taxon>Dikarya</taxon>
        <taxon>Ascomycota</taxon>
        <taxon>Saccharomycotina</taxon>
        <taxon>Saccharomycetes</taxon>
        <taxon>Phaffomycetales</taxon>
        <taxon>Wickerhamomycetaceae</taxon>
        <taxon>Wickerhamomyces</taxon>
    </lineage>
</organism>
<comment type="similarity">
    <text evidence="1 2">Belongs to the nucleosome assembly protein (NAP) family.</text>
</comment>
<dbReference type="Pfam" id="PF00956">
    <property type="entry name" value="NAP"/>
    <property type="match status" value="1"/>
</dbReference>
<sequence>MGLIKMEDEMEHIERRAALQKVFKKRSDYIQKIDRFWHIVFSQHPEFAEFVNADDFKYLELIRDVYIKWDAAESSDYSVDPGSFSITFKFNRSEDGDFEQQDITKSFSVEKIDGSVTKRYDDEDEIEESEKLVSSNCAIQWPKTYDGINPSLIKDKKTTQGKKNYRTGMKSFFGWFRWTGRKPGKEFPNGDDFAKLLSDDIFPNAVKYYTEAQRDGLDEEIDSDASEPLDLSDAENQDVDTSSRGLKRKFGDE</sequence>
<evidence type="ECO:0000256" key="1">
    <source>
        <dbReference type="ARBA" id="ARBA00009947"/>
    </source>
</evidence>
<dbReference type="SUPFAM" id="SSF143113">
    <property type="entry name" value="NAP-like"/>
    <property type="match status" value="1"/>
</dbReference>
<dbReference type="Proteomes" id="UP000774326">
    <property type="component" value="Unassembled WGS sequence"/>
</dbReference>
<dbReference type="Gene3D" id="3.30.1120.90">
    <property type="entry name" value="Nucleosome assembly protein"/>
    <property type="match status" value="1"/>
</dbReference>
<dbReference type="PANTHER" id="PTHR11875">
    <property type="entry name" value="TESTIS-SPECIFIC Y-ENCODED PROTEIN"/>
    <property type="match status" value="1"/>
</dbReference>
<feature type="compositionally biased region" description="Acidic residues" evidence="3">
    <location>
        <begin position="217"/>
        <end position="238"/>
    </location>
</feature>
<dbReference type="OrthoDB" id="19419at2759"/>
<proteinExistence type="inferred from homology"/>
<comment type="caution">
    <text evidence="4">The sequence shown here is derived from an EMBL/GenBank/DDBJ whole genome shotgun (WGS) entry which is preliminary data.</text>
</comment>
<keyword evidence="5" id="KW-1185">Reference proteome</keyword>
<reference evidence="4" key="2">
    <citation type="submission" date="2021-01" db="EMBL/GenBank/DDBJ databases">
        <authorList>
            <person name="Schikora-Tamarit M.A."/>
        </authorList>
    </citation>
    <scope>NUCLEOTIDE SEQUENCE</scope>
    <source>
        <strain evidence="4">CBS2887</strain>
    </source>
</reference>
<dbReference type="EMBL" id="JAEUBG010002825">
    <property type="protein sequence ID" value="KAH3684019.1"/>
    <property type="molecule type" value="Genomic_DNA"/>
</dbReference>
<evidence type="ECO:0008006" key="6">
    <source>
        <dbReference type="Google" id="ProtNLM"/>
    </source>
</evidence>
<name>A0A9P8TMC6_WICPI</name>
<evidence type="ECO:0000313" key="4">
    <source>
        <dbReference type="EMBL" id="KAH3684019.1"/>
    </source>
</evidence>
<feature type="region of interest" description="Disordered" evidence="3">
    <location>
        <begin position="217"/>
        <end position="253"/>
    </location>
</feature>
<protein>
    <recommendedName>
        <fullName evidence="6">Vacuolar protein sorting-associated protein 75</fullName>
    </recommendedName>
</protein>
<dbReference type="InterPro" id="IPR002164">
    <property type="entry name" value="NAP_family"/>
</dbReference>
<accession>A0A9P8TMC6</accession>
<dbReference type="GO" id="GO:0005634">
    <property type="term" value="C:nucleus"/>
    <property type="evidence" value="ECO:0007669"/>
    <property type="project" value="InterPro"/>
</dbReference>
<dbReference type="GO" id="GO:0006334">
    <property type="term" value="P:nucleosome assembly"/>
    <property type="evidence" value="ECO:0007669"/>
    <property type="project" value="InterPro"/>
</dbReference>
<evidence type="ECO:0000313" key="5">
    <source>
        <dbReference type="Proteomes" id="UP000774326"/>
    </source>
</evidence>
<reference evidence="4" key="1">
    <citation type="journal article" date="2021" name="Open Biol.">
        <title>Shared evolutionary footprints suggest mitochondrial oxidative damage underlies multiple complex I losses in fungi.</title>
        <authorList>
            <person name="Schikora-Tamarit M.A."/>
            <person name="Marcet-Houben M."/>
            <person name="Nosek J."/>
            <person name="Gabaldon T."/>
        </authorList>
    </citation>
    <scope>NUCLEOTIDE SEQUENCE</scope>
    <source>
        <strain evidence="4">CBS2887</strain>
    </source>
</reference>
<dbReference type="InterPro" id="IPR037231">
    <property type="entry name" value="NAP-like_sf"/>
</dbReference>